<keyword evidence="2" id="KW-1185">Reference proteome</keyword>
<evidence type="ECO:0008006" key="3">
    <source>
        <dbReference type="Google" id="ProtNLM"/>
    </source>
</evidence>
<comment type="caution">
    <text evidence="1">The sequence shown here is derived from an EMBL/GenBank/DDBJ whole genome shotgun (WGS) entry which is preliminary data.</text>
</comment>
<reference evidence="1" key="1">
    <citation type="journal article" date="2014" name="Int. J. Syst. Evol. Microbiol.">
        <title>Complete genome sequence of Corynebacterium casei LMG S-19264T (=DSM 44701T), isolated from a smear-ripened cheese.</title>
        <authorList>
            <consortium name="US DOE Joint Genome Institute (JGI-PGF)"/>
            <person name="Walter F."/>
            <person name="Albersmeier A."/>
            <person name="Kalinowski J."/>
            <person name="Ruckert C."/>
        </authorList>
    </citation>
    <scope>NUCLEOTIDE SEQUENCE</scope>
    <source>
        <strain evidence="1">NBRC 110071</strain>
    </source>
</reference>
<dbReference type="EMBL" id="BSNM01000027">
    <property type="protein sequence ID" value="GLQ33481.1"/>
    <property type="molecule type" value="Genomic_DNA"/>
</dbReference>
<evidence type="ECO:0000313" key="2">
    <source>
        <dbReference type="Proteomes" id="UP001161389"/>
    </source>
</evidence>
<dbReference type="InterPro" id="IPR029058">
    <property type="entry name" value="AB_hydrolase_fold"/>
</dbReference>
<protein>
    <recommendedName>
        <fullName evidence="3">Alpha/beta hydrolase</fullName>
    </recommendedName>
</protein>
<dbReference type="Gene3D" id="3.40.50.1820">
    <property type="entry name" value="alpha/beta hydrolase"/>
    <property type="match status" value="1"/>
</dbReference>
<proteinExistence type="predicted"/>
<accession>A0AA37SDU8</accession>
<evidence type="ECO:0000313" key="1">
    <source>
        <dbReference type="EMBL" id="GLQ33481.1"/>
    </source>
</evidence>
<organism evidence="1 2">
    <name type="scientific">Litoribrevibacter albus</name>
    <dbReference type="NCBI Taxonomy" id="1473156"/>
    <lineage>
        <taxon>Bacteria</taxon>
        <taxon>Pseudomonadati</taxon>
        <taxon>Pseudomonadota</taxon>
        <taxon>Gammaproteobacteria</taxon>
        <taxon>Oceanospirillales</taxon>
        <taxon>Oceanospirillaceae</taxon>
        <taxon>Litoribrevibacter</taxon>
    </lineage>
</organism>
<gene>
    <name evidence="1" type="ORF">GCM10007876_39610</name>
</gene>
<name>A0AA37SDU8_9GAMM</name>
<dbReference type="AlphaFoldDB" id="A0AA37SDU8"/>
<dbReference type="SUPFAM" id="SSF53474">
    <property type="entry name" value="alpha/beta-Hydrolases"/>
    <property type="match status" value="1"/>
</dbReference>
<dbReference type="Proteomes" id="UP001161389">
    <property type="component" value="Unassembled WGS sequence"/>
</dbReference>
<sequence length="306" mass="34834">MVDMSHMHKLIEPIQQSYQELFSGDVYLCGKAAVSVRNHSGIAKHTVIGVHGFLENHCYFTETYSQSDIELILLTCSNYHIPVTGPEHTHADWFDHPEYPESSIEYDASILVQAMERLASSKNVRIHGHSRGGGVILEAVRQKPELFKDAEILLEAPVLPQGKIHPIPKALIDNMSPRMWPWALRLLEKTPLSTYSQTFFGETHGRKKQLLEHLFKNPQNAMTIINNIHSIETWMDNAPTDIYQHIKRGTILIPERDRILCKEHMLASALKSPNNIRIVETKDTSHFISLDNSSWLPPLTIPLSLQ</sequence>
<reference evidence="1" key="2">
    <citation type="submission" date="2023-01" db="EMBL/GenBank/DDBJ databases">
        <title>Draft genome sequence of Litoribrevibacter albus strain NBRC 110071.</title>
        <authorList>
            <person name="Sun Q."/>
            <person name="Mori K."/>
        </authorList>
    </citation>
    <scope>NUCLEOTIDE SEQUENCE</scope>
    <source>
        <strain evidence="1">NBRC 110071</strain>
    </source>
</reference>